<dbReference type="InterPro" id="IPR050126">
    <property type="entry name" value="Ap4A_hydrolase"/>
</dbReference>
<feature type="region of interest" description="Disordered" evidence="1">
    <location>
        <begin position="298"/>
        <end position="359"/>
    </location>
</feature>
<dbReference type="Pfam" id="PF00149">
    <property type="entry name" value="Metallophos"/>
    <property type="match status" value="1"/>
</dbReference>
<proteinExistence type="predicted"/>
<feature type="compositionally biased region" description="Gly residues" evidence="1">
    <location>
        <begin position="316"/>
        <end position="350"/>
    </location>
</feature>
<dbReference type="OrthoDB" id="10267127at2759"/>
<dbReference type="PANTHER" id="PTHR42850">
    <property type="entry name" value="METALLOPHOSPHOESTERASE"/>
    <property type="match status" value="1"/>
</dbReference>
<dbReference type="InterPro" id="IPR029052">
    <property type="entry name" value="Metallo-depent_PP-like"/>
</dbReference>
<feature type="domain" description="Calcineurin-like phosphoesterase" evidence="2">
    <location>
        <begin position="94"/>
        <end position="258"/>
    </location>
</feature>
<feature type="region of interest" description="Disordered" evidence="1">
    <location>
        <begin position="497"/>
        <end position="521"/>
    </location>
</feature>
<organism evidence="3 4">
    <name type="scientific">Coniophora puteana (strain RWD-64-598)</name>
    <name type="common">Brown rot fungus</name>
    <dbReference type="NCBI Taxonomy" id="741705"/>
    <lineage>
        <taxon>Eukaryota</taxon>
        <taxon>Fungi</taxon>
        <taxon>Dikarya</taxon>
        <taxon>Basidiomycota</taxon>
        <taxon>Agaricomycotina</taxon>
        <taxon>Agaricomycetes</taxon>
        <taxon>Agaricomycetidae</taxon>
        <taxon>Boletales</taxon>
        <taxon>Coniophorineae</taxon>
        <taxon>Coniophoraceae</taxon>
        <taxon>Coniophora</taxon>
    </lineage>
</organism>
<accession>A0A5M3MZ05</accession>
<name>A0A5M3MZ05_CONPW</name>
<dbReference type="Gene3D" id="3.60.21.10">
    <property type="match status" value="1"/>
</dbReference>
<keyword evidence="4" id="KW-1185">Reference proteome</keyword>
<dbReference type="PANTHER" id="PTHR42850:SF4">
    <property type="entry name" value="ZINC-DEPENDENT ENDOPOLYPHOSPHATASE"/>
    <property type="match status" value="1"/>
</dbReference>
<feature type="compositionally biased region" description="Basic and acidic residues" evidence="1">
    <location>
        <begin position="298"/>
        <end position="308"/>
    </location>
</feature>
<dbReference type="OMA" id="WIDAWNR"/>
<evidence type="ECO:0000256" key="1">
    <source>
        <dbReference type="SAM" id="MobiDB-lite"/>
    </source>
</evidence>
<dbReference type="GO" id="GO:0000298">
    <property type="term" value="F:endopolyphosphatase activity"/>
    <property type="evidence" value="ECO:0007669"/>
    <property type="project" value="TreeGrafter"/>
</dbReference>
<dbReference type="GO" id="GO:0006798">
    <property type="term" value="P:polyphosphate catabolic process"/>
    <property type="evidence" value="ECO:0007669"/>
    <property type="project" value="TreeGrafter"/>
</dbReference>
<reference evidence="4" key="1">
    <citation type="journal article" date="2012" name="Science">
        <title>The Paleozoic origin of enzymatic lignin decomposition reconstructed from 31 fungal genomes.</title>
        <authorList>
            <person name="Floudas D."/>
            <person name="Binder M."/>
            <person name="Riley R."/>
            <person name="Barry K."/>
            <person name="Blanchette R.A."/>
            <person name="Henrissat B."/>
            <person name="Martinez A.T."/>
            <person name="Otillar R."/>
            <person name="Spatafora J.W."/>
            <person name="Yadav J.S."/>
            <person name="Aerts A."/>
            <person name="Benoit I."/>
            <person name="Boyd A."/>
            <person name="Carlson A."/>
            <person name="Copeland A."/>
            <person name="Coutinho P.M."/>
            <person name="de Vries R.P."/>
            <person name="Ferreira P."/>
            <person name="Findley K."/>
            <person name="Foster B."/>
            <person name="Gaskell J."/>
            <person name="Glotzer D."/>
            <person name="Gorecki P."/>
            <person name="Heitman J."/>
            <person name="Hesse C."/>
            <person name="Hori C."/>
            <person name="Igarashi K."/>
            <person name="Jurgens J.A."/>
            <person name="Kallen N."/>
            <person name="Kersten P."/>
            <person name="Kohler A."/>
            <person name="Kuees U."/>
            <person name="Kumar T.K.A."/>
            <person name="Kuo A."/>
            <person name="LaButti K."/>
            <person name="Larrondo L.F."/>
            <person name="Lindquist E."/>
            <person name="Ling A."/>
            <person name="Lombard V."/>
            <person name="Lucas S."/>
            <person name="Lundell T."/>
            <person name="Martin R."/>
            <person name="McLaughlin D.J."/>
            <person name="Morgenstern I."/>
            <person name="Morin E."/>
            <person name="Murat C."/>
            <person name="Nagy L.G."/>
            <person name="Nolan M."/>
            <person name="Ohm R.A."/>
            <person name="Patyshakuliyeva A."/>
            <person name="Rokas A."/>
            <person name="Ruiz-Duenas F.J."/>
            <person name="Sabat G."/>
            <person name="Salamov A."/>
            <person name="Samejima M."/>
            <person name="Schmutz J."/>
            <person name="Slot J.C."/>
            <person name="St John F."/>
            <person name="Stenlid J."/>
            <person name="Sun H."/>
            <person name="Sun S."/>
            <person name="Syed K."/>
            <person name="Tsang A."/>
            <person name="Wiebenga A."/>
            <person name="Young D."/>
            <person name="Pisabarro A."/>
            <person name="Eastwood D.C."/>
            <person name="Martin F."/>
            <person name="Cullen D."/>
            <person name="Grigoriev I.V."/>
            <person name="Hibbett D.S."/>
        </authorList>
    </citation>
    <scope>NUCLEOTIDE SEQUENCE [LARGE SCALE GENOMIC DNA]</scope>
    <source>
        <strain evidence="4">RWD-64-598 SS2</strain>
    </source>
</reference>
<gene>
    <name evidence="3" type="ORF">CONPUDRAFT_71158</name>
</gene>
<evidence type="ECO:0000313" key="3">
    <source>
        <dbReference type="EMBL" id="EIW84372.1"/>
    </source>
</evidence>
<evidence type="ECO:0000259" key="2">
    <source>
        <dbReference type="Pfam" id="PF00149"/>
    </source>
</evidence>
<comment type="caution">
    <text evidence="3">The sequence shown here is derived from an EMBL/GenBank/DDBJ whole genome shotgun (WGS) entry which is preliminary data.</text>
</comment>
<sequence length="541" mass="57712">MPPSFPRHARTCLASALLALCLTFLLFPSCRPRVRRLLFHGDNSLKPDLPDFDQYVRLRTLGEDDFPTSASSPPLSAAYASLTAVPSKDSTHKRVIIVGDIHGQQEPLDRLLSKLAYTPTSDTLLHVGDIITKSPLAASLAVLDFMRAHNVSGVRGNNDQKVIGWRAWRAWVSGLARPPGYSSSSYASSSASNVSDISGRTFLAALDAAFPDPDTDEHAKDVRRWLRSSAGERVAAERWAQTIPEDKDKDWTLLGRHYKAARALRPEHAAYLRALPLVMHAPEAHTFVVHAGLLPYDPTHRPTHREQPLSHWPSAAGGGGGDGGGGGGGGGDGRGDGGGGGGGRDGGGDGGSDEEEEEAIRKIRAAQEHALLADVPQNGDAWAVMNMRGVTRKGKVTSANGKGTPWAGVWCGIMERCSAEFEREGDADTAQREAADFGKSSKKSALPCYPSTVVYGHASKRGLDIGRWTVGLDSGCTYGGTLSALVLDYHTFHPLSSSSPSSSFDGIMPDPQDESGDLTKHTIPYGDNGLARVYSVKCTGS</sequence>
<dbReference type="KEGG" id="cput:CONPUDRAFT_71158"/>
<dbReference type="GO" id="GO:0005737">
    <property type="term" value="C:cytoplasm"/>
    <property type="evidence" value="ECO:0007669"/>
    <property type="project" value="TreeGrafter"/>
</dbReference>
<dbReference type="SUPFAM" id="SSF56300">
    <property type="entry name" value="Metallo-dependent phosphatases"/>
    <property type="match status" value="1"/>
</dbReference>
<dbReference type="EMBL" id="JH711575">
    <property type="protein sequence ID" value="EIW84372.1"/>
    <property type="molecule type" value="Genomic_DNA"/>
</dbReference>
<dbReference type="AlphaFoldDB" id="A0A5M3MZ05"/>
<dbReference type="InterPro" id="IPR004843">
    <property type="entry name" value="Calcineurin-like_PHP"/>
</dbReference>
<dbReference type="Proteomes" id="UP000053558">
    <property type="component" value="Unassembled WGS sequence"/>
</dbReference>
<dbReference type="GO" id="GO:0016791">
    <property type="term" value="F:phosphatase activity"/>
    <property type="evidence" value="ECO:0007669"/>
    <property type="project" value="TreeGrafter"/>
</dbReference>
<dbReference type="GeneID" id="19208903"/>
<evidence type="ECO:0000313" key="4">
    <source>
        <dbReference type="Proteomes" id="UP000053558"/>
    </source>
</evidence>
<protein>
    <submittedName>
        <fullName evidence="3">Metallo-dependent phosphatase</fullName>
    </submittedName>
</protein>
<dbReference type="RefSeq" id="XP_007765439.1">
    <property type="nucleotide sequence ID" value="XM_007767249.1"/>
</dbReference>